<sequence length="180" mass="19575">MSYTTTDSARPMWIQTLMRQWDSGTVGRWDDGTMGQWDGADVPWSMRKMDGGPPSGVEWCGVRHSHHSTSTAHVQCDVATAWLRNNTCNAGECTSDGPFSILARVAGLPHRSSLNRLGVGCRNVEQRAVLRHERAPDERTGAEPTTATATDVVHPRDPKAYSDGSTISGSTISGSTISRY</sequence>
<reference evidence="2 3" key="1">
    <citation type="journal article" date="2016" name="PLoS ONE">
        <title>Sequence Assembly of Yarrowia lipolytica Strain W29/CLIB89 Shows Transposable Element Diversity.</title>
        <authorList>
            <person name="Magnan C."/>
            <person name="Yu J."/>
            <person name="Chang I."/>
            <person name="Jahn E."/>
            <person name="Kanomata Y."/>
            <person name="Wu J."/>
            <person name="Zeller M."/>
            <person name="Oakes M."/>
            <person name="Baldi P."/>
            <person name="Sandmeyer S."/>
        </authorList>
    </citation>
    <scope>NUCLEOTIDE SEQUENCE [LARGE SCALE GENOMIC DNA]</scope>
    <source>
        <strain evidence="3">CLIB89(W29)</strain>
    </source>
</reference>
<evidence type="ECO:0000256" key="1">
    <source>
        <dbReference type="SAM" id="MobiDB-lite"/>
    </source>
</evidence>
<evidence type="ECO:0000313" key="3">
    <source>
        <dbReference type="Proteomes" id="UP000182444"/>
    </source>
</evidence>
<dbReference type="EMBL" id="CP017555">
    <property type="protein sequence ID" value="AOW02950.1"/>
    <property type="molecule type" value="Genomic_DNA"/>
</dbReference>
<evidence type="ECO:0000313" key="2">
    <source>
        <dbReference type="EMBL" id="AOW02950.1"/>
    </source>
</evidence>
<dbReference type="GeneID" id="94583059"/>
<dbReference type="AlphaFoldDB" id="A0A1D8NBF7"/>
<feature type="compositionally biased region" description="Low complexity" evidence="1">
    <location>
        <begin position="164"/>
        <end position="180"/>
    </location>
</feature>
<dbReference type="Proteomes" id="UP000182444">
    <property type="component" value="Chromosome 1C"/>
</dbReference>
<organism evidence="2 3">
    <name type="scientific">Yarrowia lipolytica</name>
    <name type="common">Candida lipolytica</name>
    <dbReference type="NCBI Taxonomy" id="4952"/>
    <lineage>
        <taxon>Eukaryota</taxon>
        <taxon>Fungi</taxon>
        <taxon>Dikarya</taxon>
        <taxon>Ascomycota</taxon>
        <taxon>Saccharomycotina</taxon>
        <taxon>Dipodascomycetes</taxon>
        <taxon>Dipodascales</taxon>
        <taxon>Dipodascales incertae sedis</taxon>
        <taxon>Yarrowia</taxon>
    </lineage>
</organism>
<dbReference type="VEuPathDB" id="FungiDB:YALI1_C23021g"/>
<dbReference type="RefSeq" id="XP_068138531.1">
    <property type="nucleotide sequence ID" value="XM_068282430.1"/>
</dbReference>
<accession>A0A1D8NBF7</accession>
<feature type="region of interest" description="Disordered" evidence="1">
    <location>
        <begin position="154"/>
        <end position="180"/>
    </location>
</feature>
<protein>
    <submittedName>
        <fullName evidence="2">Uncharacterized protein</fullName>
    </submittedName>
</protein>
<proteinExistence type="predicted"/>
<gene>
    <name evidence="2" type="ORF">YALI1_C23021g</name>
</gene>
<name>A0A1D8NBF7_YARLL</name>